<sequence>MALTKKIYWPGFFQEVLRLMHFTATNETDPQALNWLRFLPSNEEVLHGEDGGYNDFDISVDVFSCDDFKMFDFKVKTHEPGHMTRRSAHLFIRARRLAGGIPENTIIPALLAQILERVCIERVTPVNTRKV</sequence>
<proteinExistence type="predicted"/>
<reference evidence="2" key="1">
    <citation type="submission" date="2024-07" db="EMBL/GenBank/DDBJ databases">
        <title>Two chromosome-level genome assemblies of Korean endemic species Abeliophyllum distichum and Forsythia ovata (Oleaceae).</title>
        <authorList>
            <person name="Jang H."/>
        </authorList>
    </citation>
    <scope>NUCLEOTIDE SEQUENCE [LARGE SCALE GENOMIC DNA]</scope>
</reference>
<dbReference type="Proteomes" id="UP001604277">
    <property type="component" value="Unassembled WGS sequence"/>
</dbReference>
<protein>
    <submittedName>
        <fullName evidence="1">Uncharacterized protein</fullName>
    </submittedName>
</protein>
<organism evidence="1 2">
    <name type="scientific">Forsythia ovata</name>
    <dbReference type="NCBI Taxonomy" id="205694"/>
    <lineage>
        <taxon>Eukaryota</taxon>
        <taxon>Viridiplantae</taxon>
        <taxon>Streptophyta</taxon>
        <taxon>Embryophyta</taxon>
        <taxon>Tracheophyta</taxon>
        <taxon>Spermatophyta</taxon>
        <taxon>Magnoliopsida</taxon>
        <taxon>eudicotyledons</taxon>
        <taxon>Gunneridae</taxon>
        <taxon>Pentapetalae</taxon>
        <taxon>asterids</taxon>
        <taxon>lamiids</taxon>
        <taxon>Lamiales</taxon>
        <taxon>Oleaceae</taxon>
        <taxon>Forsythieae</taxon>
        <taxon>Forsythia</taxon>
    </lineage>
</organism>
<comment type="caution">
    <text evidence="1">The sequence shown here is derived from an EMBL/GenBank/DDBJ whole genome shotgun (WGS) entry which is preliminary data.</text>
</comment>
<accession>A0ABD1W749</accession>
<keyword evidence="2" id="KW-1185">Reference proteome</keyword>
<name>A0ABD1W749_9LAMI</name>
<dbReference type="AlphaFoldDB" id="A0ABD1W749"/>
<evidence type="ECO:0000313" key="2">
    <source>
        <dbReference type="Proteomes" id="UP001604277"/>
    </source>
</evidence>
<dbReference type="EMBL" id="JBFOLJ010000004">
    <property type="protein sequence ID" value="KAL2545490.1"/>
    <property type="molecule type" value="Genomic_DNA"/>
</dbReference>
<evidence type="ECO:0000313" key="1">
    <source>
        <dbReference type="EMBL" id="KAL2545490.1"/>
    </source>
</evidence>
<gene>
    <name evidence="1" type="ORF">Fot_14723</name>
</gene>